<sequence>MERVEPERPSRKRPTGSVGHRSACRVRRRLGTEIASIGWTAARSWWPFNSFGIPCRTTSQSQLVFAVCYIQLMEWQLSIYLQHSRNGIHVCFAIVDYHLLICFYLHGNF</sequence>
<reference evidence="2" key="1">
    <citation type="submission" date="2021-05" db="EMBL/GenBank/DDBJ databases">
        <authorList>
            <person name="Alioto T."/>
            <person name="Alioto T."/>
            <person name="Gomez Garrido J."/>
        </authorList>
    </citation>
    <scope>NUCLEOTIDE SEQUENCE</scope>
</reference>
<organism evidence="2">
    <name type="scientific">Culex pipiens</name>
    <name type="common">House mosquito</name>
    <dbReference type="NCBI Taxonomy" id="7175"/>
    <lineage>
        <taxon>Eukaryota</taxon>
        <taxon>Metazoa</taxon>
        <taxon>Ecdysozoa</taxon>
        <taxon>Arthropoda</taxon>
        <taxon>Hexapoda</taxon>
        <taxon>Insecta</taxon>
        <taxon>Pterygota</taxon>
        <taxon>Neoptera</taxon>
        <taxon>Endopterygota</taxon>
        <taxon>Diptera</taxon>
        <taxon>Nematocera</taxon>
        <taxon>Culicoidea</taxon>
        <taxon>Culicidae</taxon>
        <taxon>Culicinae</taxon>
        <taxon>Culicini</taxon>
        <taxon>Culex</taxon>
        <taxon>Culex</taxon>
    </lineage>
</organism>
<dbReference type="AlphaFoldDB" id="A0A8D8BIX9"/>
<dbReference type="EMBL" id="HBUE01078876">
    <property type="protein sequence ID" value="CAG6476596.1"/>
    <property type="molecule type" value="Transcribed_RNA"/>
</dbReference>
<evidence type="ECO:0000313" key="2">
    <source>
        <dbReference type="EMBL" id="CAG6476596.1"/>
    </source>
</evidence>
<proteinExistence type="predicted"/>
<evidence type="ECO:0000256" key="1">
    <source>
        <dbReference type="SAM" id="MobiDB-lite"/>
    </source>
</evidence>
<protein>
    <submittedName>
        <fullName evidence="2">(northern house mosquito) hypothetical protein</fullName>
    </submittedName>
</protein>
<feature type="region of interest" description="Disordered" evidence="1">
    <location>
        <begin position="1"/>
        <end position="22"/>
    </location>
</feature>
<accession>A0A8D8BIX9</accession>
<name>A0A8D8BIX9_CULPI</name>